<keyword evidence="1" id="KW-0472">Membrane</keyword>
<accession>A0A158KWE5</accession>
<proteinExistence type="predicted"/>
<keyword evidence="1" id="KW-0812">Transmembrane</keyword>
<evidence type="ECO:0000313" key="3">
    <source>
        <dbReference type="Proteomes" id="UP000054925"/>
    </source>
</evidence>
<evidence type="ECO:0000256" key="1">
    <source>
        <dbReference type="SAM" id="Phobius"/>
    </source>
</evidence>
<dbReference type="Proteomes" id="UP000054925">
    <property type="component" value="Unassembled WGS sequence"/>
</dbReference>
<organism evidence="2 3">
    <name type="scientific">Caballeronia terrestris</name>
    <dbReference type="NCBI Taxonomy" id="1226301"/>
    <lineage>
        <taxon>Bacteria</taxon>
        <taxon>Pseudomonadati</taxon>
        <taxon>Pseudomonadota</taxon>
        <taxon>Betaproteobacteria</taxon>
        <taxon>Burkholderiales</taxon>
        <taxon>Burkholderiaceae</taxon>
        <taxon>Caballeronia</taxon>
    </lineage>
</organism>
<sequence>MDSNGELARMQRIIDRQLDEIKRMQSRPAWLPVIGVLAVFVAGGGLVGLVRQPT</sequence>
<keyword evidence="1" id="KW-1133">Transmembrane helix</keyword>
<dbReference type="RefSeq" id="WP_159965094.1">
    <property type="nucleotide sequence ID" value="NZ_FCOL02000174.1"/>
</dbReference>
<protein>
    <submittedName>
        <fullName evidence="2">Uncharacterized protein</fullName>
    </submittedName>
</protein>
<keyword evidence="3" id="KW-1185">Reference proteome</keyword>
<feature type="transmembrane region" description="Helical" evidence="1">
    <location>
        <begin position="29"/>
        <end position="50"/>
    </location>
</feature>
<comment type="caution">
    <text evidence="2">The sequence shown here is derived from an EMBL/GenBank/DDBJ whole genome shotgun (WGS) entry which is preliminary data.</text>
</comment>
<evidence type="ECO:0000313" key="2">
    <source>
        <dbReference type="EMBL" id="SAL85472.1"/>
    </source>
</evidence>
<dbReference type="EMBL" id="FCOL02000174">
    <property type="protein sequence ID" value="SAL85472.1"/>
    <property type="molecule type" value="Genomic_DNA"/>
</dbReference>
<gene>
    <name evidence="2" type="ORF">AWB67_06952</name>
</gene>
<dbReference type="AlphaFoldDB" id="A0A158KWE5"/>
<reference evidence="2" key="1">
    <citation type="submission" date="2016-01" db="EMBL/GenBank/DDBJ databases">
        <authorList>
            <person name="Peeters C."/>
        </authorList>
    </citation>
    <scope>NUCLEOTIDE SEQUENCE [LARGE SCALE GENOMIC DNA]</scope>
    <source>
        <strain evidence="2">LMG 22937</strain>
    </source>
</reference>
<name>A0A158KWE5_9BURK</name>